<dbReference type="InterPro" id="IPR047140">
    <property type="entry name" value="LabA"/>
</dbReference>
<reference evidence="2 3" key="1">
    <citation type="journal article" date="2016" name="Nat. Commun.">
        <title>Thousands of microbial genomes shed light on interconnected biogeochemical processes in an aquifer system.</title>
        <authorList>
            <person name="Anantharaman K."/>
            <person name="Brown C.T."/>
            <person name="Hug L.A."/>
            <person name="Sharon I."/>
            <person name="Castelle C.J."/>
            <person name="Probst A.J."/>
            <person name="Thomas B.C."/>
            <person name="Singh A."/>
            <person name="Wilkins M.J."/>
            <person name="Karaoz U."/>
            <person name="Brodie E.L."/>
            <person name="Williams K.H."/>
            <person name="Hubbard S.S."/>
            <person name="Banfield J.F."/>
        </authorList>
    </citation>
    <scope>NUCLEOTIDE SEQUENCE [LARGE SCALE GENOMIC DNA]</scope>
</reference>
<dbReference type="Pfam" id="PF01936">
    <property type="entry name" value="NYN"/>
    <property type="match status" value="1"/>
</dbReference>
<dbReference type="STRING" id="1797589.A2784_03325"/>
<dbReference type="Proteomes" id="UP000177324">
    <property type="component" value="Unassembled WGS sequence"/>
</dbReference>
<name>A0A1G1VPT7_9BACT</name>
<dbReference type="EMBL" id="MHCH01000026">
    <property type="protein sequence ID" value="OGY17419.1"/>
    <property type="molecule type" value="Genomic_DNA"/>
</dbReference>
<evidence type="ECO:0000313" key="2">
    <source>
        <dbReference type="EMBL" id="OGY17419.1"/>
    </source>
</evidence>
<sequence length="209" mass="24215">MQGFFMAKKRLFLVIDGSNLYHRLKELRKAKFDQVGFDYEGLGVLLAGRRRIVDKAYYEGAVREEVGSRKSRELMREQHRLIGKLIKLDFRIELGYLLKSGDRYQEKGVDVKMALDILAGAYENLYDEVCLVSSDTDLLPVVKKVREMGKVVEYIGFSHRPSFGLIKNVSEFRLLRLEEIKQFYKKMTPNRRSGAQLRRIIASSGKVSR</sequence>
<feature type="domain" description="NYN" evidence="1">
    <location>
        <begin position="12"/>
        <end position="169"/>
    </location>
</feature>
<gene>
    <name evidence="2" type="ORF">A2784_03325</name>
</gene>
<dbReference type="PANTHER" id="PTHR35458:SF8">
    <property type="entry name" value="SLR0650 PROTEIN"/>
    <property type="match status" value="1"/>
</dbReference>
<evidence type="ECO:0000313" key="3">
    <source>
        <dbReference type="Proteomes" id="UP000177324"/>
    </source>
</evidence>
<proteinExistence type="predicted"/>
<accession>A0A1G1VPT7</accession>
<dbReference type="GO" id="GO:0004540">
    <property type="term" value="F:RNA nuclease activity"/>
    <property type="evidence" value="ECO:0007669"/>
    <property type="project" value="InterPro"/>
</dbReference>
<evidence type="ECO:0000259" key="1">
    <source>
        <dbReference type="Pfam" id="PF01936"/>
    </source>
</evidence>
<protein>
    <recommendedName>
        <fullName evidence="1">NYN domain-containing protein</fullName>
    </recommendedName>
</protein>
<dbReference type="Gene3D" id="3.40.50.1010">
    <property type="entry name" value="5'-nuclease"/>
    <property type="match status" value="1"/>
</dbReference>
<comment type="caution">
    <text evidence="2">The sequence shown here is derived from an EMBL/GenBank/DDBJ whole genome shotgun (WGS) entry which is preliminary data.</text>
</comment>
<dbReference type="InterPro" id="IPR021139">
    <property type="entry name" value="NYN"/>
</dbReference>
<dbReference type="PANTHER" id="PTHR35458">
    <property type="entry name" value="SLR0755 PROTEIN"/>
    <property type="match status" value="1"/>
</dbReference>
<dbReference type="AlphaFoldDB" id="A0A1G1VPT7"/>
<organism evidence="2 3">
    <name type="scientific">Candidatus Chisholmbacteria bacterium RIFCSPHIGHO2_01_FULL_48_12</name>
    <dbReference type="NCBI Taxonomy" id="1797589"/>
    <lineage>
        <taxon>Bacteria</taxon>
        <taxon>Candidatus Chisholmiibacteriota</taxon>
    </lineage>
</organism>